<comment type="caution">
    <text evidence="8">The sequence shown here is derived from an EMBL/GenBank/DDBJ whole genome shotgun (WGS) entry which is preliminary data.</text>
</comment>
<dbReference type="GO" id="GO:0003700">
    <property type="term" value="F:DNA-binding transcription factor activity"/>
    <property type="evidence" value="ECO:0007669"/>
    <property type="project" value="InterPro"/>
</dbReference>
<name>A0AAV1WGD1_LUPLU</name>
<proteinExistence type="predicted"/>
<dbReference type="PANTHER" id="PTHR11514:SF40">
    <property type="entry name" value="TRANSCRIPTION FACTOR BHLH14"/>
    <property type="match status" value="1"/>
</dbReference>
<comment type="subcellular location">
    <subcellularLocation>
        <location evidence="1 5">Nucleus</location>
    </subcellularLocation>
</comment>
<gene>
    <name evidence="8" type="ORF">LLUT_LOCUS8992</name>
</gene>
<dbReference type="InterPro" id="IPR025610">
    <property type="entry name" value="MYC/MYB_N"/>
</dbReference>
<protein>
    <recommendedName>
        <fullName evidence="5">Transcription factor</fullName>
        <shortName evidence="5">bHLH transcription factor</shortName>
    </recommendedName>
    <alternativeName>
        <fullName evidence="5">Basic helix-loop-helix protein</fullName>
    </alternativeName>
</protein>
<evidence type="ECO:0000313" key="8">
    <source>
        <dbReference type="EMBL" id="CAL0307932.1"/>
    </source>
</evidence>
<accession>A0AAV1WGD1</accession>
<dbReference type="PROSITE" id="PS50888">
    <property type="entry name" value="BHLH"/>
    <property type="match status" value="1"/>
</dbReference>
<keyword evidence="9" id="KW-1185">Reference proteome</keyword>
<evidence type="ECO:0000256" key="1">
    <source>
        <dbReference type="ARBA" id="ARBA00004123"/>
    </source>
</evidence>
<keyword evidence="2 5" id="KW-0805">Transcription regulation</keyword>
<evidence type="ECO:0000259" key="7">
    <source>
        <dbReference type="PROSITE" id="PS50888"/>
    </source>
</evidence>
<dbReference type="Pfam" id="PF14215">
    <property type="entry name" value="bHLH-MYC_N"/>
    <property type="match status" value="1"/>
</dbReference>
<evidence type="ECO:0000313" key="9">
    <source>
        <dbReference type="Proteomes" id="UP001497480"/>
    </source>
</evidence>
<evidence type="ECO:0000256" key="6">
    <source>
        <dbReference type="SAM" id="MobiDB-lite"/>
    </source>
</evidence>
<keyword evidence="4 5" id="KW-0539">Nucleus</keyword>
<dbReference type="PANTHER" id="PTHR11514">
    <property type="entry name" value="MYC"/>
    <property type="match status" value="1"/>
</dbReference>
<keyword evidence="3 5" id="KW-0804">Transcription</keyword>
<evidence type="ECO:0000256" key="3">
    <source>
        <dbReference type="ARBA" id="ARBA00023163"/>
    </source>
</evidence>
<evidence type="ECO:0000256" key="5">
    <source>
        <dbReference type="RuleBase" id="RU369104"/>
    </source>
</evidence>
<feature type="compositionally biased region" description="Polar residues" evidence="6">
    <location>
        <begin position="237"/>
        <end position="253"/>
    </location>
</feature>
<sequence>MEDLIASSSSSSFVSLLKENPATLPQRLQVLVESQLDWWVYAIFWQTKKDENDNLYLSWGEGYFQGTKEITPTLQQLSNTCSNDKDQNEDAEWFYIMSLTRTFSITNASSPSSSTSSLPGKSFALGSVLWLDSKHELQYYNCERTKEAHMHGIETMTCIPTTNGVIELGSYDTVKENRGLVQHAKSLFGSLPTDNNNNNHFNLTQKQLFDDKNFSFDDIGILTGVEENEDTMKRNTQEQPNNKISVQSSYVDSENSDSDNCPILAKENTSETEKDLLLSKKRKGKPKFGRETQVNHVEAERQRREKLNHRFYALRSEVPNVSKMDKASLLSDAVSFINELKTKINELEKNKCSNNKEVKLVMRDRMKNNKIKATTNSTVVNQRGPNNVEVDVKVVGNDAMVRVQMEKVNHPGARLMGVLRDLNFQVHHASMCCVNDVMLQDVFIKAPNKMRSEEGLKSAILMRLNH</sequence>
<dbReference type="Gene3D" id="4.10.280.10">
    <property type="entry name" value="Helix-loop-helix DNA-binding domain"/>
    <property type="match status" value="1"/>
</dbReference>
<dbReference type="AlphaFoldDB" id="A0AAV1WGD1"/>
<dbReference type="GO" id="GO:0046983">
    <property type="term" value="F:protein dimerization activity"/>
    <property type="evidence" value="ECO:0007669"/>
    <property type="project" value="InterPro"/>
</dbReference>
<dbReference type="InterPro" id="IPR036638">
    <property type="entry name" value="HLH_DNA-bd_sf"/>
</dbReference>
<dbReference type="SUPFAM" id="SSF47459">
    <property type="entry name" value="HLH, helix-loop-helix DNA-binding domain"/>
    <property type="match status" value="1"/>
</dbReference>
<evidence type="ECO:0000256" key="2">
    <source>
        <dbReference type="ARBA" id="ARBA00023015"/>
    </source>
</evidence>
<organism evidence="8 9">
    <name type="scientific">Lupinus luteus</name>
    <name type="common">European yellow lupine</name>
    <dbReference type="NCBI Taxonomy" id="3873"/>
    <lineage>
        <taxon>Eukaryota</taxon>
        <taxon>Viridiplantae</taxon>
        <taxon>Streptophyta</taxon>
        <taxon>Embryophyta</taxon>
        <taxon>Tracheophyta</taxon>
        <taxon>Spermatophyta</taxon>
        <taxon>Magnoliopsida</taxon>
        <taxon>eudicotyledons</taxon>
        <taxon>Gunneridae</taxon>
        <taxon>Pentapetalae</taxon>
        <taxon>rosids</taxon>
        <taxon>fabids</taxon>
        <taxon>Fabales</taxon>
        <taxon>Fabaceae</taxon>
        <taxon>Papilionoideae</taxon>
        <taxon>50 kb inversion clade</taxon>
        <taxon>genistoids sensu lato</taxon>
        <taxon>core genistoids</taxon>
        <taxon>Genisteae</taxon>
        <taxon>Lupinus</taxon>
    </lineage>
</organism>
<reference evidence="8 9" key="1">
    <citation type="submission" date="2024-03" db="EMBL/GenBank/DDBJ databases">
        <authorList>
            <person name="Martinez-Hernandez J."/>
        </authorList>
    </citation>
    <scope>NUCLEOTIDE SEQUENCE [LARGE SCALE GENOMIC DNA]</scope>
</reference>
<dbReference type="InterPro" id="IPR011598">
    <property type="entry name" value="bHLH_dom"/>
</dbReference>
<evidence type="ECO:0000256" key="4">
    <source>
        <dbReference type="ARBA" id="ARBA00023242"/>
    </source>
</evidence>
<feature type="domain" description="BHLH" evidence="7">
    <location>
        <begin position="291"/>
        <end position="340"/>
    </location>
</feature>
<dbReference type="GO" id="GO:0005634">
    <property type="term" value="C:nucleus"/>
    <property type="evidence" value="ECO:0007669"/>
    <property type="project" value="UniProtKB-SubCell"/>
</dbReference>
<dbReference type="Proteomes" id="UP001497480">
    <property type="component" value="Unassembled WGS sequence"/>
</dbReference>
<dbReference type="InterPro" id="IPR045084">
    <property type="entry name" value="AIB/MYC-like"/>
</dbReference>
<dbReference type="EMBL" id="CAXHTB010000006">
    <property type="protein sequence ID" value="CAL0307932.1"/>
    <property type="molecule type" value="Genomic_DNA"/>
</dbReference>
<dbReference type="SMART" id="SM00353">
    <property type="entry name" value="HLH"/>
    <property type="match status" value="1"/>
</dbReference>
<dbReference type="Pfam" id="PF22754">
    <property type="entry name" value="bHLH-TF_ACT-like_plant"/>
    <property type="match status" value="1"/>
</dbReference>
<dbReference type="GO" id="GO:0000976">
    <property type="term" value="F:transcription cis-regulatory region binding"/>
    <property type="evidence" value="ECO:0007669"/>
    <property type="project" value="TreeGrafter"/>
</dbReference>
<feature type="region of interest" description="Disordered" evidence="6">
    <location>
        <begin position="229"/>
        <end position="269"/>
    </location>
</feature>
<dbReference type="Pfam" id="PF00010">
    <property type="entry name" value="HLH"/>
    <property type="match status" value="1"/>
</dbReference>
<dbReference type="InterPro" id="IPR054502">
    <property type="entry name" value="bHLH-TF_ACT-like_plant"/>
</dbReference>